<dbReference type="CDD" id="cd00093">
    <property type="entry name" value="HTH_XRE"/>
    <property type="match status" value="1"/>
</dbReference>
<gene>
    <name evidence="2" type="ORF">G6Z34_11015</name>
</gene>
<evidence type="ECO:0000259" key="1">
    <source>
        <dbReference type="PROSITE" id="PS50943"/>
    </source>
</evidence>
<evidence type="ECO:0000313" key="3">
    <source>
        <dbReference type="Proteomes" id="UP000481454"/>
    </source>
</evidence>
<protein>
    <submittedName>
        <fullName evidence="2">Transcriptional regulator</fullName>
    </submittedName>
</protein>
<dbReference type="Proteomes" id="UP000481454">
    <property type="component" value="Unassembled WGS sequence"/>
</dbReference>
<dbReference type="InterPro" id="IPR010982">
    <property type="entry name" value="Lambda_DNA-bd_dom_sf"/>
</dbReference>
<dbReference type="InterPro" id="IPR002197">
    <property type="entry name" value="HTH_Fis"/>
</dbReference>
<reference evidence="2 3" key="1">
    <citation type="submission" date="2020-02" db="EMBL/GenBank/DDBJ databases">
        <title>Genomic Insights into the Phylogeny and Genetic Plasticity of the Human and Animal Enteric Pathogen Clostridium perfringens.</title>
        <authorList>
            <person name="Feng Y."/>
            <person name="Hu Y."/>
        </authorList>
    </citation>
    <scope>NUCLEOTIDE SEQUENCE [LARGE SCALE GENOMIC DNA]</scope>
    <source>
        <strain evidence="2 3">CP-40</strain>
    </source>
</reference>
<dbReference type="GO" id="GO:0043565">
    <property type="term" value="F:sequence-specific DNA binding"/>
    <property type="evidence" value="ECO:0007669"/>
    <property type="project" value="InterPro"/>
</dbReference>
<dbReference type="RefSeq" id="WP_015967947.1">
    <property type="nucleotide sequence ID" value="NZ_CATNWX010000006.1"/>
</dbReference>
<feature type="domain" description="HTH cro/C1-type" evidence="1">
    <location>
        <begin position="13"/>
        <end position="62"/>
    </location>
</feature>
<accession>A0AAP7BWA5</accession>
<dbReference type="EMBL" id="JAALLZ010000004">
    <property type="protein sequence ID" value="NGU30638.1"/>
    <property type="molecule type" value="Genomic_DNA"/>
</dbReference>
<comment type="caution">
    <text evidence="2">The sequence shown here is derived from an EMBL/GenBank/DDBJ whole genome shotgun (WGS) entry which is preliminary data.</text>
</comment>
<dbReference type="Gene3D" id="1.10.10.60">
    <property type="entry name" value="Homeodomain-like"/>
    <property type="match status" value="1"/>
</dbReference>
<dbReference type="SUPFAM" id="SSF47413">
    <property type="entry name" value="lambda repressor-like DNA-binding domains"/>
    <property type="match status" value="1"/>
</dbReference>
<dbReference type="AlphaFoldDB" id="A0AAP7BWA5"/>
<organism evidence="2 3">
    <name type="scientific">Clostridium perfringens</name>
    <dbReference type="NCBI Taxonomy" id="1502"/>
    <lineage>
        <taxon>Bacteria</taxon>
        <taxon>Bacillati</taxon>
        <taxon>Bacillota</taxon>
        <taxon>Clostridia</taxon>
        <taxon>Eubacteriales</taxon>
        <taxon>Clostridiaceae</taxon>
        <taxon>Clostridium</taxon>
    </lineage>
</organism>
<name>A0AAP7BWA5_CLOPF</name>
<sequence>MVNLNKLKLKIFENGMNVSQLAEKIGMDRSTLYRKFQKNGDNISIKEANLMVETLHLTVEEANAIFFSNYVA</sequence>
<dbReference type="InterPro" id="IPR001387">
    <property type="entry name" value="Cro/C1-type_HTH"/>
</dbReference>
<dbReference type="PROSITE" id="PS50943">
    <property type="entry name" value="HTH_CROC1"/>
    <property type="match status" value="1"/>
</dbReference>
<evidence type="ECO:0000313" key="2">
    <source>
        <dbReference type="EMBL" id="NGU30638.1"/>
    </source>
</evidence>
<proteinExistence type="predicted"/>
<dbReference type="Pfam" id="PF02954">
    <property type="entry name" value="HTH_8"/>
    <property type="match status" value="1"/>
</dbReference>